<dbReference type="Proteomes" id="UP001156905">
    <property type="component" value="Unassembled WGS sequence"/>
</dbReference>
<comment type="caution">
    <text evidence="2">The sequence shown here is derived from an EMBL/GenBank/DDBJ whole genome shotgun (WGS) entry which is preliminary data.</text>
</comment>
<feature type="region of interest" description="Disordered" evidence="1">
    <location>
        <begin position="1"/>
        <end position="52"/>
    </location>
</feature>
<evidence type="ECO:0008006" key="4">
    <source>
        <dbReference type="Google" id="ProtNLM"/>
    </source>
</evidence>
<evidence type="ECO:0000313" key="2">
    <source>
        <dbReference type="EMBL" id="GLR87787.1"/>
    </source>
</evidence>
<keyword evidence="3" id="KW-1185">Reference proteome</keyword>
<protein>
    <recommendedName>
        <fullName evidence="4">Transposase</fullName>
    </recommendedName>
</protein>
<evidence type="ECO:0000313" key="3">
    <source>
        <dbReference type="Proteomes" id="UP001156905"/>
    </source>
</evidence>
<accession>A0ABQ6B019</accession>
<dbReference type="RefSeq" id="WP_284268830.1">
    <property type="nucleotide sequence ID" value="NZ_BSOW01000016.1"/>
</dbReference>
<sequence length="52" mass="5996">MSDRTGDDERGNDQRRRKPDGDFQKREARKQCEDEAERTRLVSTEAVIVSSA</sequence>
<dbReference type="EMBL" id="BSOW01000016">
    <property type="protein sequence ID" value="GLR87787.1"/>
    <property type="molecule type" value="Genomic_DNA"/>
</dbReference>
<organism evidence="2 3">
    <name type="scientific">Bradyrhizobium iriomotense</name>
    <dbReference type="NCBI Taxonomy" id="441950"/>
    <lineage>
        <taxon>Bacteria</taxon>
        <taxon>Pseudomonadati</taxon>
        <taxon>Pseudomonadota</taxon>
        <taxon>Alphaproteobacteria</taxon>
        <taxon>Hyphomicrobiales</taxon>
        <taxon>Nitrobacteraceae</taxon>
        <taxon>Bradyrhizobium</taxon>
    </lineage>
</organism>
<feature type="compositionally biased region" description="Basic and acidic residues" evidence="1">
    <location>
        <begin position="1"/>
        <end position="40"/>
    </location>
</feature>
<name>A0ABQ6B019_9BRAD</name>
<proteinExistence type="predicted"/>
<evidence type="ECO:0000256" key="1">
    <source>
        <dbReference type="SAM" id="MobiDB-lite"/>
    </source>
</evidence>
<gene>
    <name evidence="2" type="ORF">GCM10007857_44990</name>
</gene>
<reference evidence="3" key="1">
    <citation type="journal article" date="2019" name="Int. J. Syst. Evol. Microbiol.">
        <title>The Global Catalogue of Microorganisms (GCM) 10K type strain sequencing project: providing services to taxonomists for standard genome sequencing and annotation.</title>
        <authorList>
            <consortium name="The Broad Institute Genomics Platform"/>
            <consortium name="The Broad Institute Genome Sequencing Center for Infectious Disease"/>
            <person name="Wu L."/>
            <person name="Ma J."/>
        </authorList>
    </citation>
    <scope>NUCLEOTIDE SEQUENCE [LARGE SCALE GENOMIC DNA]</scope>
    <source>
        <strain evidence="3">NBRC 102520</strain>
    </source>
</reference>